<dbReference type="GO" id="GO:0009432">
    <property type="term" value="P:SOS response"/>
    <property type="evidence" value="ECO:0007669"/>
    <property type="project" value="UniProtKB-KW"/>
</dbReference>
<comment type="similarity">
    <text evidence="1 7">Belongs to the peptidase S24 family.</text>
</comment>
<dbReference type="KEGG" id="ehn:H9Q80_09765"/>
<evidence type="ECO:0000313" key="10">
    <source>
        <dbReference type="Proteomes" id="UP000515856"/>
    </source>
</evidence>
<keyword evidence="4 7" id="KW-0068">Autocatalytic cleavage</keyword>
<name>A0A7G9GTR0_9FIRM</name>
<dbReference type="PANTHER" id="PTHR33516">
    <property type="entry name" value="LEXA REPRESSOR"/>
    <property type="match status" value="1"/>
</dbReference>
<evidence type="ECO:0000256" key="1">
    <source>
        <dbReference type="ARBA" id="ARBA00007484"/>
    </source>
</evidence>
<protein>
    <submittedName>
        <fullName evidence="9">LexA repressor</fullName>
    </submittedName>
</protein>
<keyword evidence="5" id="KW-0234">DNA repair</keyword>
<evidence type="ECO:0000313" key="9">
    <source>
        <dbReference type="EMBL" id="QNM14192.1"/>
    </source>
</evidence>
<dbReference type="PRINTS" id="PR00726">
    <property type="entry name" value="LEXASERPTASE"/>
</dbReference>
<feature type="domain" description="HTH cro/C1-type" evidence="8">
    <location>
        <begin position="7"/>
        <end position="62"/>
    </location>
</feature>
<dbReference type="CDD" id="cd06529">
    <property type="entry name" value="S24_LexA-like"/>
    <property type="match status" value="1"/>
</dbReference>
<dbReference type="InterPro" id="IPR050077">
    <property type="entry name" value="LexA_repressor"/>
</dbReference>
<dbReference type="PANTHER" id="PTHR33516:SF2">
    <property type="entry name" value="LEXA REPRESSOR-RELATED"/>
    <property type="match status" value="1"/>
</dbReference>
<evidence type="ECO:0000256" key="5">
    <source>
        <dbReference type="ARBA" id="ARBA00023204"/>
    </source>
</evidence>
<dbReference type="SUPFAM" id="SSF47413">
    <property type="entry name" value="lambda repressor-like DNA-binding domains"/>
    <property type="match status" value="1"/>
</dbReference>
<dbReference type="GO" id="GO:0003677">
    <property type="term" value="F:DNA binding"/>
    <property type="evidence" value="ECO:0007669"/>
    <property type="project" value="InterPro"/>
</dbReference>
<keyword evidence="3 7" id="KW-0378">Hydrolase</keyword>
<dbReference type="GO" id="GO:0006281">
    <property type="term" value="P:DNA repair"/>
    <property type="evidence" value="ECO:0007669"/>
    <property type="project" value="UniProtKB-KW"/>
</dbReference>
<dbReference type="Pfam" id="PF00717">
    <property type="entry name" value="Peptidase_S24"/>
    <property type="match status" value="1"/>
</dbReference>
<dbReference type="Gene3D" id="2.10.109.10">
    <property type="entry name" value="Umud Fragment, subunit A"/>
    <property type="match status" value="1"/>
</dbReference>
<sequence>MELKDIILDYKNRYQLSNKEIAQQFHVTHITVGRWLRGEVKTIQEETAQNMSRVLGYDVQSVLQGTAITLKKPVLGMAKAGYDMFLENDYLGEESVSLEEYQRGDYFLKVEGDSMINAGIVDGSYIYVHQCETVKNGDIALIRIGDEVTIKRYYKDRTKVELVAENPTVEPRVFTSKEAEMLPVKVIGKVLFVKHYL</sequence>
<dbReference type="PROSITE" id="PS50943">
    <property type="entry name" value="HTH_CROC1"/>
    <property type="match status" value="1"/>
</dbReference>
<dbReference type="InterPro" id="IPR039418">
    <property type="entry name" value="LexA-like"/>
</dbReference>
<keyword evidence="2" id="KW-0227">DNA damage</keyword>
<dbReference type="AlphaFoldDB" id="A0A7G9GTR0"/>
<dbReference type="GO" id="GO:0006355">
    <property type="term" value="P:regulation of DNA-templated transcription"/>
    <property type="evidence" value="ECO:0007669"/>
    <property type="project" value="InterPro"/>
</dbReference>
<dbReference type="InterPro" id="IPR001387">
    <property type="entry name" value="Cro/C1-type_HTH"/>
</dbReference>
<dbReference type="InterPro" id="IPR010982">
    <property type="entry name" value="Lambda_DNA-bd_dom_sf"/>
</dbReference>
<dbReference type="InterPro" id="IPR006197">
    <property type="entry name" value="Peptidase_S24_LexA"/>
</dbReference>
<evidence type="ECO:0000256" key="6">
    <source>
        <dbReference type="ARBA" id="ARBA00023236"/>
    </source>
</evidence>
<dbReference type="InterPro" id="IPR036286">
    <property type="entry name" value="LexA/Signal_pep-like_sf"/>
</dbReference>
<proteinExistence type="inferred from homology"/>
<dbReference type="InterPro" id="IPR015927">
    <property type="entry name" value="Peptidase_S24_S26A/B/C"/>
</dbReference>
<dbReference type="GO" id="GO:0016787">
    <property type="term" value="F:hydrolase activity"/>
    <property type="evidence" value="ECO:0007669"/>
    <property type="project" value="UniProtKB-KW"/>
</dbReference>
<keyword evidence="6" id="KW-0742">SOS response</keyword>
<evidence type="ECO:0000256" key="2">
    <source>
        <dbReference type="ARBA" id="ARBA00022763"/>
    </source>
</evidence>
<evidence type="ECO:0000259" key="8">
    <source>
        <dbReference type="PROSITE" id="PS50943"/>
    </source>
</evidence>
<reference evidence="9 10" key="1">
    <citation type="submission" date="2020-08" db="EMBL/GenBank/DDBJ databases">
        <authorList>
            <person name="Liu C."/>
            <person name="Sun Q."/>
        </authorList>
    </citation>
    <scope>NUCLEOTIDE SEQUENCE [LARGE SCALE GENOMIC DNA]</scope>
    <source>
        <strain evidence="9 10">NSJ-61</strain>
    </source>
</reference>
<evidence type="ECO:0000256" key="4">
    <source>
        <dbReference type="ARBA" id="ARBA00022813"/>
    </source>
</evidence>
<evidence type="ECO:0000256" key="3">
    <source>
        <dbReference type="ARBA" id="ARBA00022801"/>
    </source>
</evidence>
<keyword evidence="10" id="KW-1185">Reference proteome</keyword>
<evidence type="ECO:0000256" key="7">
    <source>
        <dbReference type="RuleBase" id="RU003991"/>
    </source>
</evidence>
<gene>
    <name evidence="9" type="ORF">H9Q80_09765</name>
</gene>
<dbReference type="RefSeq" id="WP_117454876.1">
    <property type="nucleotide sequence ID" value="NZ_CP060636.1"/>
</dbReference>
<dbReference type="SUPFAM" id="SSF51306">
    <property type="entry name" value="LexA/Signal peptidase"/>
    <property type="match status" value="1"/>
</dbReference>
<accession>A0A7G9GTR0</accession>
<organism evidence="9 10">
    <name type="scientific">[Eubacterium] hominis</name>
    <dbReference type="NCBI Taxonomy" id="2764325"/>
    <lineage>
        <taxon>Bacteria</taxon>
        <taxon>Bacillati</taxon>
        <taxon>Bacillota</taxon>
        <taxon>Erysipelotrichia</taxon>
        <taxon>Erysipelotrichales</taxon>
        <taxon>Erysipelotrichaceae</taxon>
        <taxon>Amedibacillus</taxon>
    </lineage>
</organism>
<dbReference type="Gene3D" id="1.10.260.40">
    <property type="entry name" value="lambda repressor-like DNA-binding domains"/>
    <property type="match status" value="1"/>
</dbReference>
<dbReference type="EMBL" id="CP060636">
    <property type="protein sequence ID" value="QNM14192.1"/>
    <property type="molecule type" value="Genomic_DNA"/>
</dbReference>
<dbReference type="Proteomes" id="UP000515856">
    <property type="component" value="Chromosome"/>
</dbReference>